<evidence type="ECO:0000256" key="5">
    <source>
        <dbReference type="ARBA" id="ARBA00022989"/>
    </source>
</evidence>
<dbReference type="AlphaFoldDB" id="A0A919TKL8"/>
<comment type="subcellular location">
    <subcellularLocation>
        <location evidence="1">Cell membrane</location>
    </subcellularLocation>
</comment>
<sequence>MSEPRDPVWPPRDYPPTSEFPPVDHVPPDHPRQPGHSPDHWRQPGYPPPPDQSQQPGYPPGYPPPPPRRSNVPLVALVLAVSLLLCGGVVTTGVLLVQRATDKAEETAQKIPTALPTQAPTALPSNLPDLPGLTDGRPVTVKYEVTGDGPATIIYTEKLNGLPKTLNDVKLPWRLSVTMEGLSFVSVSAVRTTLADGSITCRATVDGRTVSEHTASGIGATATCNKVTFN</sequence>
<proteinExistence type="inferred from homology"/>
<dbReference type="InterPro" id="IPR008693">
    <property type="entry name" value="MmpS"/>
</dbReference>
<dbReference type="EMBL" id="BOMW01000034">
    <property type="protein sequence ID" value="GIF06171.1"/>
    <property type="molecule type" value="Genomic_DNA"/>
</dbReference>
<evidence type="ECO:0000256" key="2">
    <source>
        <dbReference type="ARBA" id="ARBA00007531"/>
    </source>
</evidence>
<reference evidence="9" key="1">
    <citation type="submission" date="2021-01" db="EMBL/GenBank/DDBJ databases">
        <title>Whole genome shotgun sequence of Actinoplanes siamensis NBRC 109076.</title>
        <authorList>
            <person name="Komaki H."/>
            <person name="Tamura T."/>
        </authorList>
    </citation>
    <scope>NUCLEOTIDE SEQUENCE</scope>
    <source>
        <strain evidence="9">NBRC 109076</strain>
    </source>
</reference>
<evidence type="ECO:0000256" key="4">
    <source>
        <dbReference type="ARBA" id="ARBA00022692"/>
    </source>
</evidence>
<dbReference type="Pfam" id="PF05423">
    <property type="entry name" value="Mycobact_memb"/>
    <property type="match status" value="1"/>
</dbReference>
<dbReference type="InterPro" id="IPR038468">
    <property type="entry name" value="MmpS_C"/>
</dbReference>
<keyword evidence="4 8" id="KW-0812">Transmembrane</keyword>
<dbReference type="GO" id="GO:0005886">
    <property type="term" value="C:plasma membrane"/>
    <property type="evidence" value="ECO:0007669"/>
    <property type="project" value="UniProtKB-SubCell"/>
</dbReference>
<keyword evidence="10" id="KW-1185">Reference proteome</keyword>
<dbReference type="RefSeq" id="WP_203681284.1">
    <property type="nucleotide sequence ID" value="NZ_BOMW01000034.1"/>
</dbReference>
<feature type="compositionally biased region" description="Basic and acidic residues" evidence="7">
    <location>
        <begin position="26"/>
        <end position="42"/>
    </location>
</feature>
<keyword evidence="3" id="KW-1003">Cell membrane</keyword>
<evidence type="ECO:0000313" key="9">
    <source>
        <dbReference type="EMBL" id="GIF06171.1"/>
    </source>
</evidence>
<evidence type="ECO:0000256" key="1">
    <source>
        <dbReference type="ARBA" id="ARBA00004236"/>
    </source>
</evidence>
<evidence type="ECO:0000256" key="3">
    <source>
        <dbReference type="ARBA" id="ARBA00022475"/>
    </source>
</evidence>
<comment type="caution">
    <text evidence="9">The sequence shown here is derived from an EMBL/GenBank/DDBJ whole genome shotgun (WGS) entry which is preliminary data.</text>
</comment>
<dbReference type="Gene3D" id="2.60.40.2880">
    <property type="entry name" value="MmpS1-5, C-terminal soluble domain"/>
    <property type="match status" value="1"/>
</dbReference>
<evidence type="ECO:0000256" key="7">
    <source>
        <dbReference type="SAM" id="MobiDB-lite"/>
    </source>
</evidence>
<evidence type="ECO:0000313" key="10">
    <source>
        <dbReference type="Proteomes" id="UP000629619"/>
    </source>
</evidence>
<organism evidence="9 10">
    <name type="scientific">Actinoplanes siamensis</name>
    <dbReference type="NCBI Taxonomy" id="1223317"/>
    <lineage>
        <taxon>Bacteria</taxon>
        <taxon>Bacillati</taxon>
        <taxon>Actinomycetota</taxon>
        <taxon>Actinomycetes</taxon>
        <taxon>Micromonosporales</taxon>
        <taxon>Micromonosporaceae</taxon>
        <taxon>Actinoplanes</taxon>
    </lineage>
</organism>
<accession>A0A919TKL8</accession>
<feature type="compositionally biased region" description="Pro residues" evidence="7">
    <location>
        <begin position="45"/>
        <end position="67"/>
    </location>
</feature>
<feature type="transmembrane region" description="Helical" evidence="8">
    <location>
        <begin position="74"/>
        <end position="97"/>
    </location>
</feature>
<name>A0A919TKL8_9ACTN</name>
<keyword evidence="6 8" id="KW-0472">Membrane</keyword>
<feature type="region of interest" description="Disordered" evidence="7">
    <location>
        <begin position="1"/>
        <end position="67"/>
    </location>
</feature>
<evidence type="ECO:0008006" key="11">
    <source>
        <dbReference type="Google" id="ProtNLM"/>
    </source>
</evidence>
<evidence type="ECO:0000256" key="6">
    <source>
        <dbReference type="ARBA" id="ARBA00023136"/>
    </source>
</evidence>
<comment type="similarity">
    <text evidence="2">Belongs to the MmpS family.</text>
</comment>
<dbReference type="Proteomes" id="UP000629619">
    <property type="component" value="Unassembled WGS sequence"/>
</dbReference>
<protein>
    <recommendedName>
        <fullName evidence="11">MmpS family membrane protein</fullName>
    </recommendedName>
</protein>
<evidence type="ECO:0000256" key="8">
    <source>
        <dbReference type="SAM" id="Phobius"/>
    </source>
</evidence>
<gene>
    <name evidence="9" type="ORF">Asi03nite_37090</name>
</gene>
<keyword evidence="5 8" id="KW-1133">Transmembrane helix</keyword>